<protein>
    <recommendedName>
        <fullName evidence="5">Sequence orphan</fullName>
    </recommendedName>
</protein>
<dbReference type="EMBL" id="BLAL01000285">
    <property type="protein sequence ID" value="GET00487.1"/>
    <property type="molecule type" value="Genomic_DNA"/>
</dbReference>
<accession>A0A8H3MAG9</accession>
<organism evidence="3 4">
    <name type="scientific">Rhizophagus clarus</name>
    <dbReference type="NCBI Taxonomy" id="94130"/>
    <lineage>
        <taxon>Eukaryota</taxon>
        <taxon>Fungi</taxon>
        <taxon>Fungi incertae sedis</taxon>
        <taxon>Mucoromycota</taxon>
        <taxon>Glomeromycotina</taxon>
        <taxon>Glomeromycetes</taxon>
        <taxon>Glomerales</taxon>
        <taxon>Glomeraceae</taxon>
        <taxon>Rhizophagus</taxon>
    </lineage>
</organism>
<feature type="compositionally biased region" description="Low complexity" evidence="1">
    <location>
        <begin position="405"/>
        <end position="433"/>
    </location>
</feature>
<dbReference type="Proteomes" id="UP000615446">
    <property type="component" value="Unassembled WGS sequence"/>
</dbReference>
<feature type="region of interest" description="Disordered" evidence="1">
    <location>
        <begin position="405"/>
        <end position="435"/>
    </location>
</feature>
<feature type="chain" id="PRO_5034848944" description="Sequence orphan" evidence="2">
    <location>
        <begin position="25"/>
        <end position="479"/>
    </location>
</feature>
<evidence type="ECO:0008006" key="5">
    <source>
        <dbReference type="Google" id="ProtNLM"/>
    </source>
</evidence>
<dbReference type="AlphaFoldDB" id="A0A8H3MAG9"/>
<sequence length="479" mass="54022">MKVLSSIPFIFLISIVCLTQLSISQKCLEYLRPIYRYETKVVDCPMVSINDKRQLIPESNDLMFIINFNCLINDKIMCNKVENVLITAGKFVSATLNLKTAITIDAQFLNFCLEYGDCDKEKVILGSTRPGRMIPNQDPDGKVRLYPQALLKQLQLPEHPEFGSSDILTTFNSNTDYWFEGDPLPSLKNNPDMLYVVVHEMIHGLGFTTAWRDYFNTQALTPIPGYFSATAKGHFLEFIFDKNLVLLPSGKSLTFFVDELNKFPIDFVLTENEFVNLFVKSPQFPVAQNMYKNAITHGAIGFLITSNLQPNTQLTQDDVFLLETSLVPFQPGSSVAHVDFETYFDTSDFLMMYKYPKISLGQMMAKVGSTNTTGPIGPKLRLLLGMLGYEVKKDYIPPVVLLSSSQSDNESSFNNTSNTSTNKSNPPKPSNNIEKSDSSLLDMYSNLLCTFDNVFSIVKLAIDELLYSDNYSTRYSMNS</sequence>
<feature type="signal peptide" evidence="2">
    <location>
        <begin position="1"/>
        <end position="24"/>
    </location>
</feature>
<evidence type="ECO:0000256" key="1">
    <source>
        <dbReference type="SAM" id="MobiDB-lite"/>
    </source>
</evidence>
<comment type="caution">
    <text evidence="3">The sequence shown here is derived from an EMBL/GenBank/DDBJ whole genome shotgun (WGS) entry which is preliminary data.</text>
</comment>
<keyword evidence="2" id="KW-0732">Signal</keyword>
<evidence type="ECO:0000256" key="2">
    <source>
        <dbReference type="SAM" id="SignalP"/>
    </source>
</evidence>
<evidence type="ECO:0000313" key="3">
    <source>
        <dbReference type="EMBL" id="GET00487.1"/>
    </source>
</evidence>
<gene>
    <name evidence="3" type="ORF">RCL2_002694200</name>
</gene>
<name>A0A8H3MAG9_9GLOM</name>
<reference evidence="3" key="1">
    <citation type="submission" date="2019-10" db="EMBL/GenBank/DDBJ databases">
        <title>Conservation and host-specific expression of non-tandemly repeated heterogenous ribosome RNA gene in arbuscular mycorrhizal fungi.</title>
        <authorList>
            <person name="Maeda T."/>
            <person name="Kobayashi Y."/>
            <person name="Nakagawa T."/>
            <person name="Ezawa T."/>
            <person name="Yamaguchi K."/>
            <person name="Bino T."/>
            <person name="Nishimoto Y."/>
            <person name="Shigenobu S."/>
            <person name="Kawaguchi M."/>
        </authorList>
    </citation>
    <scope>NUCLEOTIDE SEQUENCE</scope>
    <source>
        <strain evidence="3">HR1</strain>
    </source>
</reference>
<dbReference type="OrthoDB" id="73465at2759"/>
<proteinExistence type="predicted"/>
<evidence type="ECO:0000313" key="4">
    <source>
        <dbReference type="Proteomes" id="UP000615446"/>
    </source>
</evidence>